<dbReference type="PRINTS" id="PR00368">
    <property type="entry name" value="FADPNR"/>
</dbReference>
<evidence type="ECO:0000256" key="10">
    <source>
        <dbReference type="ARBA" id="ARBA00022827"/>
    </source>
</evidence>
<evidence type="ECO:0000256" key="14">
    <source>
        <dbReference type="ARBA" id="ARBA00034412"/>
    </source>
</evidence>
<dbReference type="NCBIfam" id="TIGR01176">
    <property type="entry name" value="fum_red_Fp"/>
    <property type="match status" value="1"/>
</dbReference>
<dbReference type="Pfam" id="PF02910">
    <property type="entry name" value="Succ_DH_flav_C"/>
    <property type="match status" value="1"/>
</dbReference>
<comment type="subunit">
    <text evidence="16">Part of an enzyme complex containing four subunits: a flavoprotein (FrdA), an iron-sulfur protein (FrdB), and two hydrophobic anchor proteins (FrdC and FrdD).</text>
</comment>
<evidence type="ECO:0000256" key="5">
    <source>
        <dbReference type="ARBA" id="ARBA00014044"/>
    </source>
</evidence>
<dbReference type="InterPro" id="IPR015939">
    <property type="entry name" value="Fum_Rdtase/Succ_DH_flav-like_C"/>
</dbReference>
<comment type="subcellular location">
    <subcellularLocation>
        <location evidence="2">Cell inner membrane</location>
        <topology evidence="2">Peripheral membrane protein</topology>
        <orientation evidence="2">Cytoplasmic side</orientation>
    </subcellularLocation>
</comment>
<dbReference type="Gene3D" id="3.50.50.60">
    <property type="entry name" value="FAD/NAD(P)-binding domain"/>
    <property type="match status" value="1"/>
</dbReference>
<evidence type="ECO:0000256" key="11">
    <source>
        <dbReference type="ARBA" id="ARBA00022982"/>
    </source>
</evidence>
<dbReference type="NCBIfam" id="NF006686">
    <property type="entry name" value="PRK09231.1"/>
    <property type="match status" value="1"/>
</dbReference>
<proteinExistence type="inferred from homology"/>
<gene>
    <name evidence="19" type="primary">frdA</name>
    <name evidence="19" type="ORF">LRP49_09890</name>
</gene>
<evidence type="ECO:0000256" key="6">
    <source>
        <dbReference type="ARBA" id="ARBA00022448"/>
    </source>
</evidence>
<dbReference type="InterPro" id="IPR037099">
    <property type="entry name" value="Fum_R/Succ_DH_flav-like_C_sf"/>
</dbReference>
<evidence type="ECO:0000256" key="3">
    <source>
        <dbReference type="ARBA" id="ARBA00008040"/>
    </source>
</evidence>
<evidence type="ECO:0000256" key="12">
    <source>
        <dbReference type="ARBA" id="ARBA00023002"/>
    </source>
</evidence>
<evidence type="ECO:0000259" key="18">
    <source>
        <dbReference type="Pfam" id="PF02910"/>
    </source>
</evidence>
<keyword evidence="13" id="KW-0472">Membrane</keyword>
<dbReference type="EC" id="1.3.5.1" evidence="4 16"/>
<evidence type="ECO:0000256" key="9">
    <source>
        <dbReference type="ARBA" id="ARBA00022741"/>
    </source>
</evidence>
<dbReference type="SUPFAM" id="SSF46977">
    <property type="entry name" value="Succinate dehydrogenase/fumarate reductase flavoprotein C-terminal domain"/>
    <property type="match status" value="1"/>
</dbReference>
<sequence>MKTITTDIAVIGAGGAGLRAAIAAAEANPELEIALISKVYPMRSHTVAAEGGSAAVIKDEDSLDNHFNDTVGGGDWLCEQDVVEYFVENATREMTQLEQWGCPWSRKENGDVNVRRFGGMKVERTWFAADKTGFHMLHTLFQTSIKYEQIKRFDEYFVVDLLVVDNEVQGLIAIHMAEGELVCIKAKSVVLATGGAGRVYNCNTNGGIVTGDGMAMAYRHGVALRDMEFVQYHPTGLPGTGILMTEGCRGEGGIIVNKHGYRYLQDYGMGPETPVGQPKNKYMELGPRDKVSQAFWHEQQKGNTIKHPLGDVVHLDLRHLGEEYLNERLPFICELAKAYVNVDPAKEPIPIRPTAHYTMGGIETNGKNETAIKGLFAVGECSSVGLHGANRLGSNSLAELVVFGRLAGEGAVERASAFQGWNEDEIARQMAAVEDRINALLSQEGDENWADIRTEMGHTMEAGCGIYRREDLMQETIDKLTELKARYKKISIKDKGKVFNTDLLYAIEVGYGLEVAEAMAHSAMMRRESRGAHQRLDEGCTERDDVNFLKHSLAFYNPEGAPTIQYGDVKITKSQPKARLYGAAAEEAEAAAKKAEKDAEKEQA</sequence>
<accession>A0ABT5QKI8</accession>
<dbReference type="Gene3D" id="3.90.700.10">
    <property type="entry name" value="Succinate dehydrogenase/fumarate reductase flavoprotein, catalytic domain"/>
    <property type="match status" value="1"/>
</dbReference>
<dbReference type="SUPFAM" id="SSF56425">
    <property type="entry name" value="Succinate dehydrogenase/fumarate reductase flavoprotein, catalytic domain"/>
    <property type="match status" value="1"/>
</dbReference>
<evidence type="ECO:0000256" key="8">
    <source>
        <dbReference type="ARBA" id="ARBA00022630"/>
    </source>
</evidence>
<comment type="cofactor">
    <cofactor evidence="1 16">
        <name>FAD</name>
        <dbReference type="ChEBI" id="CHEBI:57692"/>
    </cofactor>
</comment>
<dbReference type="PANTHER" id="PTHR11632">
    <property type="entry name" value="SUCCINATE DEHYDROGENASE 2 FLAVOPROTEIN SUBUNIT"/>
    <property type="match status" value="1"/>
</dbReference>
<dbReference type="InterPro" id="IPR027477">
    <property type="entry name" value="Succ_DH/fumarate_Rdtase_cat_sf"/>
</dbReference>
<evidence type="ECO:0000256" key="4">
    <source>
        <dbReference type="ARBA" id="ARBA00012792"/>
    </source>
</evidence>
<keyword evidence="11 16" id="KW-0249">Electron transport</keyword>
<keyword evidence="12 16" id="KW-0560">Oxidoreductase</keyword>
<dbReference type="SUPFAM" id="SSF51905">
    <property type="entry name" value="FAD/NAD(P)-binding domain"/>
    <property type="match status" value="1"/>
</dbReference>
<evidence type="ECO:0000256" key="15">
    <source>
        <dbReference type="ARBA" id="ARBA00049220"/>
    </source>
</evidence>
<name>A0ABT5QKI8_9GAMM</name>
<evidence type="ECO:0000256" key="16">
    <source>
        <dbReference type="RuleBase" id="RU362050"/>
    </source>
</evidence>
<dbReference type="InterPro" id="IPR014006">
    <property type="entry name" value="Succ_Dhase_FrdA_Gneg"/>
</dbReference>
<feature type="domain" description="FAD-dependent oxidoreductase 2 FAD-binding" evidence="17">
    <location>
        <begin position="7"/>
        <end position="397"/>
    </location>
</feature>
<keyword evidence="9" id="KW-0547">Nucleotide-binding</keyword>
<evidence type="ECO:0000256" key="13">
    <source>
        <dbReference type="ARBA" id="ARBA00023136"/>
    </source>
</evidence>
<evidence type="ECO:0000256" key="7">
    <source>
        <dbReference type="ARBA" id="ARBA00022475"/>
    </source>
</evidence>
<protein>
    <recommendedName>
        <fullName evidence="5 16">Fumarate reductase flavoprotein subunit</fullName>
        <ecNumber evidence="4 16">1.3.5.1</ecNumber>
    </recommendedName>
</protein>
<dbReference type="PROSITE" id="PS00504">
    <property type="entry name" value="FRD_SDH_FAD_BINDING"/>
    <property type="match status" value="1"/>
</dbReference>
<dbReference type="PANTHER" id="PTHR11632:SF82">
    <property type="entry name" value="FUMARATE REDUCTASE FLAVOPROTEIN SUBUNIT"/>
    <property type="match status" value="1"/>
</dbReference>
<keyword evidence="8 16" id="KW-0285">Flavoprotein</keyword>
<keyword evidence="7" id="KW-1003">Cell membrane</keyword>
<evidence type="ECO:0000256" key="1">
    <source>
        <dbReference type="ARBA" id="ARBA00001974"/>
    </source>
</evidence>
<dbReference type="InterPro" id="IPR003953">
    <property type="entry name" value="FAD-dep_OxRdtase_2_FAD-bd"/>
</dbReference>
<dbReference type="GO" id="GO:0008177">
    <property type="term" value="F:succinate dehydrogenase (quinone) activity"/>
    <property type="evidence" value="ECO:0007669"/>
    <property type="project" value="UniProtKB-EC"/>
</dbReference>
<dbReference type="InterPro" id="IPR003952">
    <property type="entry name" value="FRD_SDH_FAD_BS"/>
</dbReference>
<evidence type="ECO:0000313" key="19">
    <source>
        <dbReference type="EMBL" id="MDD1781506.1"/>
    </source>
</evidence>
<keyword evidence="10 16" id="KW-0274">FAD</keyword>
<comment type="catalytic activity">
    <reaction evidence="15 16">
        <text>a quinone + succinate = fumarate + a quinol</text>
        <dbReference type="Rhea" id="RHEA:40523"/>
        <dbReference type="ChEBI" id="CHEBI:24646"/>
        <dbReference type="ChEBI" id="CHEBI:29806"/>
        <dbReference type="ChEBI" id="CHEBI:30031"/>
        <dbReference type="ChEBI" id="CHEBI:132124"/>
        <dbReference type="EC" id="1.3.5.1"/>
    </reaction>
</comment>
<dbReference type="InterPro" id="IPR005884">
    <property type="entry name" value="Fum_red_fp"/>
</dbReference>
<evidence type="ECO:0000259" key="17">
    <source>
        <dbReference type="Pfam" id="PF00890"/>
    </source>
</evidence>
<evidence type="ECO:0000313" key="20">
    <source>
        <dbReference type="Proteomes" id="UP001149821"/>
    </source>
</evidence>
<comment type="caution">
    <text evidence="19">The sequence shown here is derived from an EMBL/GenBank/DDBJ whole genome shotgun (WGS) entry which is preliminary data.</text>
</comment>
<dbReference type="Gene3D" id="4.10.80.40">
    <property type="entry name" value="succinate dehydrogenase protein domain"/>
    <property type="match status" value="1"/>
</dbReference>
<dbReference type="NCBIfam" id="TIGR01812">
    <property type="entry name" value="sdhA_frdA_Gneg"/>
    <property type="match status" value="1"/>
</dbReference>
<dbReference type="Pfam" id="PF00890">
    <property type="entry name" value="FAD_binding_2"/>
    <property type="match status" value="1"/>
</dbReference>
<dbReference type="RefSeq" id="WP_274141960.1">
    <property type="nucleotide sequence ID" value="NZ_JAJUBB010000006.1"/>
</dbReference>
<dbReference type="PRINTS" id="PR00411">
    <property type="entry name" value="PNDRDTASEI"/>
</dbReference>
<reference evidence="19" key="1">
    <citation type="submission" date="2021-12" db="EMBL/GenBank/DDBJ databases">
        <title>Enterovibrio ZSDZ35 sp. nov. and Enterovibrio ZSDZ42 sp. nov., isolated from coastal seawater in Qingdao.</title>
        <authorList>
            <person name="Zhang P."/>
        </authorList>
    </citation>
    <scope>NUCLEOTIDE SEQUENCE</scope>
    <source>
        <strain evidence="19">ZSDZ35</strain>
    </source>
</reference>
<comment type="similarity">
    <text evidence="3 16">Belongs to the FAD-dependent oxidoreductase 2 family. FRD/SDH subfamily.</text>
</comment>
<keyword evidence="6 16" id="KW-0813">Transport</keyword>
<evidence type="ECO:0000256" key="2">
    <source>
        <dbReference type="ARBA" id="ARBA00004515"/>
    </source>
</evidence>
<dbReference type="Gene3D" id="1.20.58.100">
    <property type="entry name" value="Fumarate reductase/succinate dehydrogenase flavoprotein-like, C-terminal domain"/>
    <property type="match status" value="1"/>
</dbReference>
<dbReference type="InterPro" id="IPR036188">
    <property type="entry name" value="FAD/NAD-bd_sf"/>
</dbReference>
<comment type="catalytic activity">
    <reaction evidence="14">
        <text>a menaquinone + succinate = a menaquinol + fumarate</text>
        <dbReference type="Rhea" id="RHEA:27834"/>
        <dbReference type="Rhea" id="RHEA-COMP:9537"/>
        <dbReference type="Rhea" id="RHEA-COMP:9539"/>
        <dbReference type="ChEBI" id="CHEBI:16374"/>
        <dbReference type="ChEBI" id="CHEBI:18151"/>
        <dbReference type="ChEBI" id="CHEBI:29806"/>
        <dbReference type="ChEBI" id="CHEBI:30031"/>
        <dbReference type="EC" id="1.3.5.1"/>
    </reaction>
</comment>
<feature type="domain" description="Fumarate reductase/succinate dehydrogenase flavoprotein-like C-terminal" evidence="18">
    <location>
        <begin position="453"/>
        <end position="581"/>
    </location>
</feature>
<dbReference type="PIRSF" id="PIRSF000171">
    <property type="entry name" value="SDHA_APRA_LASPO"/>
    <property type="match status" value="1"/>
</dbReference>
<dbReference type="EMBL" id="JAJUBB010000006">
    <property type="protein sequence ID" value="MDD1781506.1"/>
    <property type="molecule type" value="Genomic_DNA"/>
</dbReference>
<dbReference type="InterPro" id="IPR030664">
    <property type="entry name" value="SdhA/FrdA/AprA"/>
</dbReference>
<dbReference type="Proteomes" id="UP001149821">
    <property type="component" value="Unassembled WGS sequence"/>
</dbReference>
<keyword evidence="20" id="KW-1185">Reference proteome</keyword>
<organism evidence="19 20">
    <name type="scientific">Enterovibrio qingdaonensis</name>
    <dbReference type="NCBI Taxonomy" id="2899818"/>
    <lineage>
        <taxon>Bacteria</taxon>
        <taxon>Pseudomonadati</taxon>
        <taxon>Pseudomonadota</taxon>
        <taxon>Gammaproteobacteria</taxon>
        <taxon>Vibrionales</taxon>
        <taxon>Vibrionaceae</taxon>
        <taxon>Enterovibrio</taxon>
    </lineage>
</organism>